<name>A0AAD7RI01_9TELE</name>
<protein>
    <submittedName>
        <fullName evidence="2">Uncharacterized protein</fullName>
    </submittedName>
</protein>
<dbReference type="Proteomes" id="UP001221898">
    <property type="component" value="Unassembled WGS sequence"/>
</dbReference>
<organism evidence="2 3">
    <name type="scientific">Aldrovandia affinis</name>
    <dbReference type="NCBI Taxonomy" id="143900"/>
    <lineage>
        <taxon>Eukaryota</taxon>
        <taxon>Metazoa</taxon>
        <taxon>Chordata</taxon>
        <taxon>Craniata</taxon>
        <taxon>Vertebrata</taxon>
        <taxon>Euteleostomi</taxon>
        <taxon>Actinopterygii</taxon>
        <taxon>Neopterygii</taxon>
        <taxon>Teleostei</taxon>
        <taxon>Notacanthiformes</taxon>
        <taxon>Halosauridae</taxon>
        <taxon>Aldrovandia</taxon>
    </lineage>
</organism>
<evidence type="ECO:0000256" key="1">
    <source>
        <dbReference type="SAM" id="MobiDB-lite"/>
    </source>
</evidence>
<evidence type="ECO:0000313" key="2">
    <source>
        <dbReference type="EMBL" id="KAJ8384683.1"/>
    </source>
</evidence>
<sequence>MPWPNSALARRHQRMLCCLTQSETVALPLERTEAPTRRRRHGSSRHGGGGRCRLIARSRWGIRAAGRPRSRAFPRGKTSPPPSASVGPGGGLPLGVTLALALALAPPRQWKQPRRRAAPSSSPWGLVARLGLCGCEFTRASDLREIASFAFFPSRDAQSKSMHGDGRSI</sequence>
<dbReference type="EMBL" id="JAINUG010000266">
    <property type="protein sequence ID" value="KAJ8384683.1"/>
    <property type="molecule type" value="Genomic_DNA"/>
</dbReference>
<gene>
    <name evidence="2" type="ORF">AAFF_G00198890</name>
</gene>
<dbReference type="AlphaFoldDB" id="A0AAD7RI01"/>
<accession>A0AAD7RI01</accession>
<evidence type="ECO:0000313" key="3">
    <source>
        <dbReference type="Proteomes" id="UP001221898"/>
    </source>
</evidence>
<keyword evidence="3" id="KW-1185">Reference proteome</keyword>
<reference evidence="2" key="1">
    <citation type="journal article" date="2023" name="Science">
        <title>Genome structures resolve the early diversification of teleost fishes.</title>
        <authorList>
            <person name="Parey E."/>
            <person name="Louis A."/>
            <person name="Montfort J."/>
            <person name="Bouchez O."/>
            <person name="Roques C."/>
            <person name="Iampietro C."/>
            <person name="Lluch J."/>
            <person name="Castinel A."/>
            <person name="Donnadieu C."/>
            <person name="Desvignes T."/>
            <person name="Floi Bucao C."/>
            <person name="Jouanno E."/>
            <person name="Wen M."/>
            <person name="Mejri S."/>
            <person name="Dirks R."/>
            <person name="Jansen H."/>
            <person name="Henkel C."/>
            <person name="Chen W.J."/>
            <person name="Zahm M."/>
            <person name="Cabau C."/>
            <person name="Klopp C."/>
            <person name="Thompson A.W."/>
            <person name="Robinson-Rechavi M."/>
            <person name="Braasch I."/>
            <person name="Lecointre G."/>
            <person name="Bobe J."/>
            <person name="Postlethwait J.H."/>
            <person name="Berthelot C."/>
            <person name="Roest Crollius H."/>
            <person name="Guiguen Y."/>
        </authorList>
    </citation>
    <scope>NUCLEOTIDE SEQUENCE</scope>
    <source>
        <strain evidence="2">NC1722</strain>
    </source>
</reference>
<feature type="region of interest" description="Disordered" evidence="1">
    <location>
        <begin position="31"/>
        <end position="50"/>
    </location>
</feature>
<proteinExistence type="predicted"/>
<comment type="caution">
    <text evidence="2">The sequence shown here is derived from an EMBL/GenBank/DDBJ whole genome shotgun (WGS) entry which is preliminary data.</text>
</comment>
<feature type="region of interest" description="Disordered" evidence="1">
    <location>
        <begin position="66"/>
        <end position="90"/>
    </location>
</feature>